<dbReference type="Proteomes" id="UP000185124">
    <property type="component" value="Unassembled WGS sequence"/>
</dbReference>
<sequence>MQVFQVSLILLITAPEDGSLPAFIDDLRDQLTLLQHRWEGVIAPTVRGMIETSTCEVTLSVMADDITTAPIAAGRAVAYTADRAAASWRVAIERITVQRPPRPTTLADLPPLP</sequence>
<protein>
    <submittedName>
        <fullName evidence="1">Uncharacterized protein</fullName>
    </submittedName>
</protein>
<dbReference type="AlphaFoldDB" id="A0A1N5UAQ0"/>
<reference evidence="2" key="1">
    <citation type="submission" date="2016-12" db="EMBL/GenBank/DDBJ databases">
        <authorList>
            <person name="Varghese N."/>
            <person name="Submissions S."/>
        </authorList>
    </citation>
    <scope>NUCLEOTIDE SEQUENCE [LARGE SCALE GENOMIC DNA]</scope>
    <source>
        <strain evidence="2">DSM 45599</strain>
    </source>
</reference>
<dbReference type="RefSeq" id="WP_074308751.1">
    <property type="nucleotide sequence ID" value="NZ_FSQT01000001.1"/>
</dbReference>
<evidence type="ECO:0000313" key="1">
    <source>
        <dbReference type="EMBL" id="SIM57934.1"/>
    </source>
</evidence>
<proteinExistence type="predicted"/>
<evidence type="ECO:0000313" key="2">
    <source>
        <dbReference type="Proteomes" id="UP000185124"/>
    </source>
</evidence>
<organism evidence="1 2">
    <name type="scientific">Micromonospora cremea</name>
    <dbReference type="NCBI Taxonomy" id="709881"/>
    <lineage>
        <taxon>Bacteria</taxon>
        <taxon>Bacillati</taxon>
        <taxon>Actinomycetota</taxon>
        <taxon>Actinomycetes</taxon>
        <taxon>Micromonosporales</taxon>
        <taxon>Micromonosporaceae</taxon>
        <taxon>Micromonospora</taxon>
    </lineage>
</organism>
<keyword evidence="2" id="KW-1185">Reference proteome</keyword>
<accession>A0A1N5UAQ0</accession>
<gene>
    <name evidence="1" type="ORF">SAMN04489832_0761</name>
</gene>
<dbReference type="EMBL" id="FSQT01000001">
    <property type="protein sequence ID" value="SIM57934.1"/>
    <property type="molecule type" value="Genomic_DNA"/>
</dbReference>
<name>A0A1N5UAQ0_9ACTN</name>